<name>A0A9P6KP00_9PLEO</name>
<dbReference type="OrthoDB" id="2520703at2759"/>
<evidence type="ECO:0000313" key="1">
    <source>
        <dbReference type="EMBL" id="KAF9733495.1"/>
    </source>
</evidence>
<dbReference type="InterPro" id="IPR032675">
    <property type="entry name" value="LRR_dom_sf"/>
</dbReference>
<dbReference type="SUPFAM" id="SSF52047">
    <property type="entry name" value="RNI-like"/>
    <property type="match status" value="1"/>
</dbReference>
<proteinExistence type="predicted"/>
<keyword evidence="2" id="KW-1185">Reference proteome</keyword>
<reference evidence="1" key="1">
    <citation type="journal article" date="2020" name="Mol. Plant Microbe Interact.">
        <title>Genome Sequence of the Biocontrol Agent Coniothyrium minitans strain Conio (IMI 134523).</title>
        <authorList>
            <person name="Patel D."/>
            <person name="Shittu T.A."/>
            <person name="Baroncelli R."/>
            <person name="Muthumeenakshi S."/>
            <person name="Osborne T.H."/>
            <person name="Janganan T.K."/>
            <person name="Sreenivasaprasad S."/>
        </authorList>
    </citation>
    <scope>NUCLEOTIDE SEQUENCE</scope>
    <source>
        <strain evidence="1">Conio</strain>
    </source>
</reference>
<protein>
    <submittedName>
        <fullName evidence="1">Uncharacterized protein</fullName>
    </submittedName>
</protein>
<organism evidence="1 2">
    <name type="scientific">Paraphaeosphaeria minitans</name>
    <dbReference type="NCBI Taxonomy" id="565426"/>
    <lineage>
        <taxon>Eukaryota</taxon>
        <taxon>Fungi</taxon>
        <taxon>Dikarya</taxon>
        <taxon>Ascomycota</taxon>
        <taxon>Pezizomycotina</taxon>
        <taxon>Dothideomycetes</taxon>
        <taxon>Pleosporomycetidae</taxon>
        <taxon>Pleosporales</taxon>
        <taxon>Massarineae</taxon>
        <taxon>Didymosphaeriaceae</taxon>
        <taxon>Paraphaeosphaeria</taxon>
    </lineage>
</organism>
<dbReference type="AlphaFoldDB" id="A0A9P6KP00"/>
<comment type="caution">
    <text evidence="1">The sequence shown here is derived from an EMBL/GenBank/DDBJ whole genome shotgun (WGS) entry which is preliminary data.</text>
</comment>
<dbReference type="EMBL" id="WJXW01000008">
    <property type="protein sequence ID" value="KAF9733495.1"/>
    <property type="molecule type" value="Genomic_DNA"/>
</dbReference>
<dbReference type="Proteomes" id="UP000756921">
    <property type="component" value="Unassembled WGS sequence"/>
</dbReference>
<sequence length="502" mass="57292">MARRERRQTPPLQKYTAWGFETNYPFKAAKNIPATQIGARGLLDLPDELLLWVVSELRATRLDQPQSLAFRNKHKESDRQDENFYRKYALYGLCLTSKRLNRLAIPALYDAVLGSTTNYGLGRLRLIWRTLTEKEELRYHVRYVENLLEDCLGNRLSADLEDLEDLEVVTEYFSKLAWIVRMCPNIAQMSVISIESNNFTFWNHVLDPLDDGQEEKGGGDLSGAPKHILCKLKKLTLQTNVSRVYRNEPSVEFDHIYSEILKFSPLVELRACGVAAMGISSIPLGTTIESLQRIEITQCSLPLESVDKMLSACNSLRHFFCHWVHLRCEMSHRQVNLLPNLQRHRKSLQTLCLMGNLATFGSTTESWVSFPSLCQMTALKEAKLCNLFLPDSECRKRSLSDNPTVPIAPELAPALEDLTISYNMYYLRPETWGSSVLARLQRLAADCTQYLPRLRDLTVQYEGGEISPWAGDDEDLVRRFGEKGIHLSIVKDVDVLAMIGQE</sequence>
<gene>
    <name evidence="1" type="ORF">PMIN01_07838</name>
</gene>
<accession>A0A9P6KP00</accession>
<evidence type="ECO:0000313" key="2">
    <source>
        <dbReference type="Proteomes" id="UP000756921"/>
    </source>
</evidence>
<dbReference type="Gene3D" id="3.80.10.10">
    <property type="entry name" value="Ribonuclease Inhibitor"/>
    <property type="match status" value="1"/>
</dbReference>